<evidence type="ECO:0000256" key="4">
    <source>
        <dbReference type="SAM" id="MobiDB-lite"/>
    </source>
</evidence>
<feature type="transmembrane region" description="Helical" evidence="5">
    <location>
        <begin position="35"/>
        <end position="53"/>
    </location>
</feature>
<dbReference type="EMBL" id="BMLF01000001">
    <property type="protein sequence ID" value="GGL89009.1"/>
    <property type="molecule type" value="Genomic_DNA"/>
</dbReference>
<evidence type="ECO:0000313" key="8">
    <source>
        <dbReference type="EMBL" id="GGL89009.1"/>
    </source>
</evidence>
<dbReference type="SUPFAM" id="SSF58104">
    <property type="entry name" value="Methyl-accepting chemotaxis protein (MCP) signaling domain"/>
    <property type="match status" value="1"/>
</dbReference>
<dbReference type="AlphaFoldDB" id="A0A917SLU1"/>
<feature type="region of interest" description="Disordered" evidence="4">
    <location>
        <begin position="658"/>
        <end position="711"/>
    </location>
</feature>
<dbReference type="InterPro" id="IPR000014">
    <property type="entry name" value="PAS"/>
</dbReference>
<dbReference type="RefSeq" id="WP_084178303.1">
    <property type="nucleotide sequence ID" value="NZ_BMLF01000001.1"/>
</dbReference>
<keyword evidence="5" id="KW-0812">Transmembrane</keyword>
<evidence type="ECO:0000313" key="9">
    <source>
        <dbReference type="Proteomes" id="UP000649829"/>
    </source>
</evidence>
<evidence type="ECO:0000256" key="1">
    <source>
        <dbReference type="ARBA" id="ARBA00022500"/>
    </source>
</evidence>
<evidence type="ECO:0000256" key="3">
    <source>
        <dbReference type="PROSITE-ProRule" id="PRU00284"/>
    </source>
</evidence>
<keyword evidence="3" id="KW-0807">Transducer</keyword>
<dbReference type="GO" id="GO:0016020">
    <property type="term" value="C:membrane"/>
    <property type="evidence" value="ECO:0007669"/>
    <property type="project" value="InterPro"/>
</dbReference>
<keyword evidence="5" id="KW-0472">Membrane</keyword>
<accession>A0A917SLU1</accession>
<dbReference type="PANTHER" id="PTHR43531">
    <property type="entry name" value="PROTEIN ICFG"/>
    <property type="match status" value="1"/>
</dbReference>
<evidence type="ECO:0000256" key="2">
    <source>
        <dbReference type="ARBA" id="ARBA00029447"/>
    </source>
</evidence>
<dbReference type="CDD" id="cd00130">
    <property type="entry name" value="PAS"/>
    <property type="match status" value="1"/>
</dbReference>
<dbReference type="GO" id="GO:0006935">
    <property type="term" value="P:chemotaxis"/>
    <property type="evidence" value="ECO:0007669"/>
    <property type="project" value="UniProtKB-KW"/>
</dbReference>
<keyword evidence="5" id="KW-1133">Transmembrane helix</keyword>
<comment type="similarity">
    <text evidence="2">Belongs to the methyl-accepting chemotaxis (MCP) protein family.</text>
</comment>
<dbReference type="PANTHER" id="PTHR43531:SF11">
    <property type="entry name" value="METHYL-ACCEPTING CHEMOTAXIS PROTEIN 3"/>
    <property type="match status" value="1"/>
</dbReference>
<dbReference type="Pfam" id="PF00672">
    <property type="entry name" value="HAMP"/>
    <property type="match status" value="1"/>
</dbReference>
<evidence type="ECO:0000259" key="6">
    <source>
        <dbReference type="PROSITE" id="PS50111"/>
    </source>
</evidence>
<comment type="caution">
    <text evidence="8">The sequence shown here is derived from an EMBL/GenBank/DDBJ whole genome shotgun (WGS) entry which is preliminary data.</text>
</comment>
<dbReference type="GO" id="GO:0007165">
    <property type="term" value="P:signal transduction"/>
    <property type="evidence" value="ECO:0007669"/>
    <property type="project" value="UniProtKB-KW"/>
</dbReference>
<keyword evidence="1" id="KW-0145">Chemotaxis</keyword>
<evidence type="ECO:0000256" key="5">
    <source>
        <dbReference type="SAM" id="Phobius"/>
    </source>
</evidence>
<keyword evidence="9" id="KW-1185">Reference proteome</keyword>
<dbReference type="CDD" id="cd11386">
    <property type="entry name" value="MCP_signal"/>
    <property type="match status" value="1"/>
</dbReference>
<dbReference type="SMART" id="SM00304">
    <property type="entry name" value="HAMP"/>
    <property type="match status" value="2"/>
</dbReference>
<dbReference type="InterPro" id="IPR003660">
    <property type="entry name" value="HAMP_dom"/>
</dbReference>
<dbReference type="SMART" id="SM00283">
    <property type="entry name" value="MA"/>
    <property type="match status" value="1"/>
</dbReference>
<evidence type="ECO:0008006" key="10">
    <source>
        <dbReference type="Google" id="ProtNLM"/>
    </source>
</evidence>
<reference evidence="8" key="2">
    <citation type="submission" date="2020-09" db="EMBL/GenBank/DDBJ databases">
        <authorList>
            <person name="Sun Q."/>
            <person name="Zhou Y."/>
        </authorList>
    </citation>
    <scope>NUCLEOTIDE SEQUENCE</scope>
    <source>
        <strain evidence="8">CGMCC 1.6293</strain>
    </source>
</reference>
<dbReference type="InterPro" id="IPR035965">
    <property type="entry name" value="PAS-like_dom_sf"/>
</dbReference>
<dbReference type="SUPFAM" id="SSF55785">
    <property type="entry name" value="PYP-like sensor domain (PAS domain)"/>
    <property type="match status" value="1"/>
</dbReference>
<dbReference type="InterPro" id="IPR051310">
    <property type="entry name" value="MCP_chemotaxis"/>
</dbReference>
<sequence length="711" mass="74836">MRHLKLGMKLALVLAGLGGLGLVMGRSDLPWPAAAGIALAIALILGLGLARALSRPLAALAERVAAAHDPDAPASPLLDRGDTVGALARAIETLREKAESDEVRANAMKAAAIEATSAGLMITDTDFRILHVNPTIVKLFWHRIDALRTVRADFDPERLIGRNMDEFHKNPGHIRALASDPKRLPFDTDIPLGDVRLRIGISPIRDHTGEVVGTVVEWADVTDERRNQALLGAIDKGQVVAEFDTAGRLKSANAIFRDICGRTATDGGTELGRVLRAMDGTSTAKVAASLEKGEAVPGPFLLLSPDGEEAATVEGGLFPIKAANNIVFGTVLIGNDVTEARRDLAEAEARRVALVKEQNAVVERLRVGLRHLSGGDLRERLDTPFAGEYDQLRLDFNEAVDALDTTLSEFARETAGMKLETKEICDAAGDMAERTEKLAMTLQENAARLDELTGTVRTTADGAVRASEAAKDARLRAEKSGDVVDEAESAMAAIAGSSAEVGKVISVIDDIAFQTNLLALNAGVEAARAGEAGRGFAVVATEVRALAQRCSDAAAEIATLISASDQHVARGVSLVGQAGEALKSIVRSITEISDHVTDIASAGKAQSEGLAQVNSATTQIDQATQSNAAMFEETNAASQALAQRSEVMLEAINRFSLSGGDTSTGPARAGGGSAAAQGRARHQPRRSRARPGTDGNAALKSEADLGQWEEF</sequence>
<dbReference type="Gene3D" id="3.30.450.20">
    <property type="entry name" value="PAS domain"/>
    <property type="match status" value="2"/>
</dbReference>
<feature type="compositionally biased region" description="Basic residues" evidence="4">
    <location>
        <begin position="679"/>
        <end position="689"/>
    </location>
</feature>
<organism evidence="8 9">
    <name type="scientific">Pseudooceanicola nanhaiensis</name>
    <dbReference type="NCBI Taxonomy" id="375761"/>
    <lineage>
        <taxon>Bacteria</taxon>
        <taxon>Pseudomonadati</taxon>
        <taxon>Pseudomonadota</taxon>
        <taxon>Alphaproteobacteria</taxon>
        <taxon>Rhodobacterales</taxon>
        <taxon>Paracoccaceae</taxon>
        <taxon>Pseudooceanicola</taxon>
    </lineage>
</organism>
<proteinExistence type="inferred from homology"/>
<feature type="domain" description="HAMP" evidence="7">
    <location>
        <begin position="356"/>
        <end position="408"/>
    </location>
</feature>
<dbReference type="PROSITE" id="PS50111">
    <property type="entry name" value="CHEMOTAXIS_TRANSDUC_2"/>
    <property type="match status" value="1"/>
</dbReference>
<dbReference type="Pfam" id="PF00015">
    <property type="entry name" value="MCPsignal"/>
    <property type="match status" value="1"/>
</dbReference>
<protein>
    <recommendedName>
        <fullName evidence="10">Chemotaxis protein</fullName>
    </recommendedName>
</protein>
<gene>
    <name evidence="8" type="ORF">GCM10011534_08920</name>
</gene>
<evidence type="ECO:0000259" key="7">
    <source>
        <dbReference type="PROSITE" id="PS50885"/>
    </source>
</evidence>
<dbReference type="Gene3D" id="6.10.340.10">
    <property type="match status" value="1"/>
</dbReference>
<dbReference type="PROSITE" id="PS50885">
    <property type="entry name" value="HAMP"/>
    <property type="match status" value="1"/>
</dbReference>
<dbReference type="Pfam" id="PF13188">
    <property type="entry name" value="PAS_8"/>
    <property type="match status" value="1"/>
</dbReference>
<dbReference type="Gene3D" id="1.10.287.950">
    <property type="entry name" value="Methyl-accepting chemotaxis protein"/>
    <property type="match status" value="1"/>
</dbReference>
<feature type="domain" description="Methyl-accepting transducer" evidence="6">
    <location>
        <begin position="413"/>
        <end position="642"/>
    </location>
</feature>
<dbReference type="InterPro" id="IPR004089">
    <property type="entry name" value="MCPsignal_dom"/>
</dbReference>
<reference evidence="8" key="1">
    <citation type="journal article" date="2014" name="Int. J. Syst. Evol. Microbiol.">
        <title>Complete genome sequence of Corynebacterium casei LMG S-19264T (=DSM 44701T), isolated from a smear-ripened cheese.</title>
        <authorList>
            <consortium name="US DOE Joint Genome Institute (JGI-PGF)"/>
            <person name="Walter F."/>
            <person name="Albersmeier A."/>
            <person name="Kalinowski J."/>
            <person name="Ruckert C."/>
        </authorList>
    </citation>
    <scope>NUCLEOTIDE SEQUENCE</scope>
    <source>
        <strain evidence="8">CGMCC 1.6293</strain>
    </source>
</reference>
<name>A0A917SLU1_9RHOB</name>
<dbReference type="Proteomes" id="UP000649829">
    <property type="component" value="Unassembled WGS sequence"/>
</dbReference>